<dbReference type="PANTHER" id="PTHR10426:SF88">
    <property type="entry name" value="ADIPOCYTE PLASMA MEMBRANE-ASSOCIATED PROTEIN HEMOMUCIN-RELATED"/>
    <property type="match status" value="1"/>
</dbReference>
<evidence type="ECO:0000256" key="2">
    <source>
        <dbReference type="ARBA" id="ARBA00022553"/>
    </source>
</evidence>
<feature type="domain" description="Strictosidine synthase conserved region" evidence="4">
    <location>
        <begin position="143"/>
        <end position="235"/>
    </location>
</feature>
<name>A0ABX2PSV9_9RHOB</name>
<keyword evidence="2" id="KW-0597">Phosphoprotein</keyword>
<keyword evidence="3" id="KW-0325">Glycoprotein</keyword>
<protein>
    <submittedName>
        <fullName evidence="5">SMP-30/gluconolactonase/LRE family protein</fullName>
    </submittedName>
</protein>
<dbReference type="InterPro" id="IPR011042">
    <property type="entry name" value="6-blade_b-propeller_TolB-like"/>
</dbReference>
<comment type="similarity">
    <text evidence="1">Belongs to the strictosidine synthase family.</text>
</comment>
<evidence type="ECO:0000256" key="1">
    <source>
        <dbReference type="ARBA" id="ARBA00009191"/>
    </source>
</evidence>
<evidence type="ECO:0000259" key="4">
    <source>
        <dbReference type="Pfam" id="PF03088"/>
    </source>
</evidence>
<evidence type="ECO:0000313" key="6">
    <source>
        <dbReference type="Proteomes" id="UP000630805"/>
    </source>
</evidence>
<dbReference type="EMBL" id="JABXWT010000010">
    <property type="protein sequence ID" value="NVO57270.1"/>
    <property type="molecule type" value="Genomic_DNA"/>
</dbReference>
<comment type="caution">
    <text evidence="5">The sequence shown here is derived from an EMBL/GenBank/DDBJ whole genome shotgun (WGS) entry which is preliminary data.</text>
</comment>
<dbReference type="Pfam" id="PF03088">
    <property type="entry name" value="Str_synth"/>
    <property type="match status" value="1"/>
</dbReference>
<dbReference type="InterPro" id="IPR018119">
    <property type="entry name" value="Strictosidine_synth_cons-reg"/>
</dbReference>
<dbReference type="RefSeq" id="WP_176866319.1">
    <property type="nucleotide sequence ID" value="NZ_JABXWT010000010.1"/>
</dbReference>
<evidence type="ECO:0000313" key="5">
    <source>
        <dbReference type="EMBL" id="NVO57270.1"/>
    </source>
</evidence>
<accession>A0ABX2PSV9</accession>
<dbReference type="Gene3D" id="2.120.10.30">
    <property type="entry name" value="TolB, C-terminal domain"/>
    <property type="match status" value="1"/>
</dbReference>
<proteinExistence type="inferred from homology"/>
<dbReference type="SUPFAM" id="SSF63829">
    <property type="entry name" value="Calcium-dependent phosphotriesterase"/>
    <property type="match status" value="1"/>
</dbReference>
<sequence>MRYFIGLILIGLAYLLFWPVPVEPVAHKMPEDQGFTGDFAENNALDTLDLIALPDGQIGPEDIAVLPDGAIYTTSLSGNLYRIDGAEPVEIDQLGGRPLGLKAGPDGVLYIADSFRGLMRWTGPGTLESVVSDIDGAPVIYANQLDVAQDGTVYFSNSSDRFDPETMGGTKPTSVLTIWEQSDTGYVTKHSPDGVTKKIADGFVYTNGVALSPDEDFLLIAETGRARIHKLWLSGPKAGRREVLLDNLPGYPDNIEAQGDGTYWVAFASPRVPAEALMPYPLLRKLIWRLGPMVRPKPIHRGMMVQFDGDGDILRSLQDPDGRLGITTGGKIVGDQFYVMTLDSPWFGRMAVTQMP</sequence>
<dbReference type="Proteomes" id="UP000630805">
    <property type="component" value="Unassembled WGS sequence"/>
</dbReference>
<dbReference type="Pfam" id="PF20067">
    <property type="entry name" value="SSL_N"/>
    <property type="match status" value="1"/>
</dbReference>
<evidence type="ECO:0000256" key="3">
    <source>
        <dbReference type="ARBA" id="ARBA00023180"/>
    </source>
</evidence>
<reference evidence="5 6" key="1">
    <citation type="submission" date="2020-06" db="EMBL/GenBank/DDBJ databases">
        <authorList>
            <person name="Cao W.R."/>
        </authorList>
    </citation>
    <scope>NUCLEOTIDE SEQUENCE [LARGE SCALE GENOMIC DNA]</scope>
    <source>
        <strain evidence="5 6">B1Z28</strain>
    </source>
</reference>
<organism evidence="5 6">
    <name type="scientific">Ruegeria haliotis</name>
    <dbReference type="NCBI Taxonomy" id="2747601"/>
    <lineage>
        <taxon>Bacteria</taxon>
        <taxon>Pseudomonadati</taxon>
        <taxon>Pseudomonadota</taxon>
        <taxon>Alphaproteobacteria</taxon>
        <taxon>Rhodobacterales</taxon>
        <taxon>Roseobacteraceae</taxon>
        <taxon>Ruegeria</taxon>
    </lineage>
</organism>
<gene>
    <name evidence="5" type="ORF">HW561_15865</name>
</gene>
<keyword evidence="6" id="KW-1185">Reference proteome</keyword>
<dbReference type="PANTHER" id="PTHR10426">
    <property type="entry name" value="STRICTOSIDINE SYNTHASE-RELATED"/>
    <property type="match status" value="1"/>
</dbReference>